<keyword evidence="2" id="KW-0472">Membrane</keyword>
<gene>
    <name evidence="3" type="ORF">ACFQZM_31520</name>
</gene>
<keyword evidence="2" id="KW-0812">Transmembrane</keyword>
<evidence type="ECO:0000313" key="3">
    <source>
        <dbReference type="EMBL" id="MFD0689057.1"/>
    </source>
</evidence>
<dbReference type="EMBL" id="JBHTGP010000016">
    <property type="protein sequence ID" value="MFD0689057.1"/>
    <property type="molecule type" value="Genomic_DNA"/>
</dbReference>
<protein>
    <submittedName>
        <fullName evidence="3">Uncharacterized protein</fullName>
    </submittedName>
</protein>
<evidence type="ECO:0000313" key="4">
    <source>
        <dbReference type="Proteomes" id="UP001597063"/>
    </source>
</evidence>
<proteinExistence type="predicted"/>
<feature type="transmembrane region" description="Helical" evidence="2">
    <location>
        <begin position="35"/>
        <end position="54"/>
    </location>
</feature>
<name>A0ABW2XRD6_9ACTN</name>
<reference evidence="4" key="1">
    <citation type="journal article" date="2019" name="Int. J. Syst. Evol. Microbiol.">
        <title>The Global Catalogue of Microorganisms (GCM) 10K type strain sequencing project: providing services to taxonomists for standard genome sequencing and annotation.</title>
        <authorList>
            <consortium name="The Broad Institute Genomics Platform"/>
            <consortium name="The Broad Institute Genome Sequencing Center for Infectious Disease"/>
            <person name="Wu L."/>
            <person name="Ma J."/>
        </authorList>
    </citation>
    <scope>NUCLEOTIDE SEQUENCE [LARGE SCALE GENOMIC DNA]</scope>
    <source>
        <strain evidence="4">JCM 9371</strain>
    </source>
</reference>
<sequence length="64" mass="6579">MPSSRRRRPGSSPGDVPPDTGPGDLAAGAPTRRRITVGTAVAVVVLVLVLANLLGNRWAPSFCA</sequence>
<dbReference type="Proteomes" id="UP001597063">
    <property type="component" value="Unassembled WGS sequence"/>
</dbReference>
<organism evidence="3 4">
    <name type="scientific">Actinomadura fibrosa</name>
    <dbReference type="NCBI Taxonomy" id="111802"/>
    <lineage>
        <taxon>Bacteria</taxon>
        <taxon>Bacillati</taxon>
        <taxon>Actinomycetota</taxon>
        <taxon>Actinomycetes</taxon>
        <taxon>Streptosporangiales</taxon>
        <taxon>Thermomonosporaceae</taxon>
        <taxon>Actinomadura</taxon>
    </lineage>
</organism>
<keyword evidence="2" id="KW-1133">Transmembrane helix</keyword>
<evidence type="ECO:0000256" key="1">
    <source>
        <dbReference type="SAM" id="MobiDB-lite"/>
    </source>
</evidence>
<keyword evidence="4" id="KW-1185">Reference proteome</keyword>
<evidence type="ECO:0000256" key="2">
    <source>
        <dbReference type="SAM" id="Phobius"/>
    </source>
</evidence>
<comment type="caution">
    <text evidence="3">The sequence shown here is derived from an EMBL/GenBank/DDBJ whole genome shotgun (WGS) entry which is preliminary data.</text>
</comment>
<accession>A0ABW2XRD6</accession>
<feature type="non-terminal residue" evidence="3">
    <location>
        <position position="64"/>
    </location>
</feature>
<feature type="region of interest" description="Disordered" evidence="1">
    <location>
        <begin position="1"/>
        <end position="29"/>
    </location>
</feature>